<sequence length="141" mass="15561">MYSLALESNNRDQIAQVLQNEGWVVACLCAAWCNTCNGYRKGFDELAVRNPSFRFTWIDIEDQADVVGDLDVVNFPTLLLQKGNAVTFFGPVLPDPHVAERLIQAQAEMSAGEIAKITAVGDRAAWQEKCNLLHLLQAAVP</sequence>
<dbReference type="SUPFAM" id="SSF52833">
    <property type="entry name" value="Thioredoxin-like"/>
    <property type="match status" value="1"/>
</dbReference>
<reference evidence="2 3" key="1">
    <citation type="submission" date="2018-03" db="EMBL/GenBank/DDBJ databases">
        <title>Massilia armeniaca sp. nov., isolated from desert soil.</title>
        <authorList>
            <person name="Huang H."/>
            <person name="Ren M."/>
        </authorList>
    </citation>
    <scope>NUCLEOTIDE SEQUENCE [LARGE SCALE GENOMIC DNA]</scope>
    <source>
        <strain evidence="2 3">ZMN-3</strain>
    </source>
</reference>
<dbReference type="Pfam" id="PF00085">
    <property type="entry name" value="Thioredoxin"/>
    <property type="match status" value="1"/>
</dbReference>
<dbReference type="Proteomes" id="UP000240505">
    <property type="component" value="Chromosome"/>
</dbReference>
<dbReference type="EMBL" id="CP028324">
    <property type="protein sequence ID" value="AVR98911.1"/>
    <property type="molecule type" value="Genomic_DNA"/>
</dbReference>
<protein>
    <submittedName>
        <fullName evidence="2">Thioredoxin</fullName>
    </submittedName>
</protein>
<feature type="domain" description="Thioredoxin" evidence="1">
    <location>
        <begin position="15"/>
        <end position="84"/>
    </location>
</feature>
<dbReference type="AlphaFoldDB" id="A0A2R4CGX4"/>
<dbReference type="Gene3D" id="3.40.30.10">
    <property type="entry name" value="Glutaredoxin"/>
    <property type="match status" value="1"/>
</dbReference>
<keyword evidence="3" id="KW-1185">Reference proteome</keyword>
<proteinExistence type="predicted"/>
<dbReference type="OrthoDB" id="8521206at2"/>
<evidence type="ECO:0000313" key="2">
    <source>
        <dbReference type="EMBL" id="AVR98911.1"/>
    </source>
</evidence>
<evidence type="ECO:0000313" key="3">
    <source>
        <dbReference type="Proteomes" id="UP000240505"/>
    </source>
</evidence>
<dbReference type="CDD" id="cd02947">
    <property type="entry name" value="TRX_family"/>
    <property type="match status" value="1"/>
</dbReference>
<dbReference type="KEGG" id="masz:C9I28_27290"/>
<evidence type="ECO:0000259" key="1">
    <source>
        <dbReference type="Pfam" id="PF00085"/>
    </source>
</evidence>
<dbReference type="InterPro" id="IPR013766">
    <property type="entry name" value="Thioredoxin_domain"/>
</dbReference>
<gene>
    <name evidence="2" type="ORF">C9I28_27290</name>
</gene>
<dbReference type="InterPro" id="IPR036249">
    <property type="entry name" value="Thioredoxin-like_sf"/>
</dbReference>
<accession>A0A2R4CGX4</accession>
<organism evidence="2 3">
    <name type="scientific">Pseudoduganella armeniaca</name>
    <dbReference type="NCBI Taxonomy" id="2072590"/>
    <lineage>
        <taxon>Bacteria</taxon>
        <taxon>Pseudomonadati</taxon>
        <taxon>Pseudomonadota</taxon>
        <taxon>Betaproteobacteria</taxon>
        <taxon>Burkholderiales</taxon>
        <taxon>Oxalobacteraceae</taxon>
        <taxon>Telluria group</taxon>
        <taxon>Pseudoduganella</taxon>
    </lineage>
</organism>
<name>A0A2R4CGX4_9BURK</name>